<feature type="region of interest" description="Disordered" evidence="1">
    <location>
        <begin position="1"/>
        <end position="20"/>
    </location>
</feature>
<dbReference type="Proteomes" id="UP001500456">
    <property type="component" value="Unassembled WGS sequence"/>
</dbReference>
<reference evidence="3" key="1">
    <citation type="journal article" date="2019" name="Int. J. Syst. Evol. Microbiol.">
        <title>The Global Catalogue of Microorganisms (GCM) 10K type strain sequencing project: providing services to taxonomists for standard genome sequencing and annotation.</title>
        <authorList>
            <consortium name="The Broad Institute Genomics Platform"/>
            <consortium name="The Broad Institute Genome Sequencing Center for Infectious Disease"/>
            <person name="Wu L."/>
            <person name="Ma J."/>
        </authorList>
    </citation>
    <scope>NUCLEOTIDE SEQUENCE [LARGE SCALE GENOMIC DNA]</scope>
    <source>
        <strain evidence="3">JCM 16924</strain>
    </source>
</reference>
<keyword evidence="3" id="KW-1185">Reference proteome</keyword>
<evidence type="ECO:0000313" key="2">
    <source>
        <dbReference type="EMBL" id="GAA4031092.1"/>
    </source>
</evidence>
<gene>
    <name evidence="2" type="ORF">GCM10022232_91290</name>
</gene>
<feature type="region of interest" description="Disordered" evidence="1">
    <location>
        <begin position="159"/>
        <end position="180"/>
    </location>
</feature>
<organism evidence="2 3">
    <name type="scientific">Streptomyces plumbiresistens</name>
    <dbReference type="NCBI Taxonomy" id="511811"/>
    <lineage>
        <taxon>Bacteria</taxon>
        <taxon>Bacillati</taxon>
        <taxon>Actinomycetota</taxon>
        <taxon>Actinomycetes</taxon>
        <taxon>Kitasatosporales</taxon>
        <taxon>Streptomycetaceae</taxon>
        <taxon>Streptomyces</taxon>
    </lineage>
</organism>
<comment type="caution">
    <text evidence="2">The sequence shown here is derived from an EMBL/GenBank/DDBJ whole genome shotgun (WGS) entry which is preliminary data.</text>
</comment>
<evidence type="ECO:0000256" key="1">
    <source>
        <dbReference type="SAM" id="MobiDB-lite"/>
    </source>
</evidence>
<accession>A0ABP7TVG8</accession>
<dbReference type="RefSeq" id="WP_345571683.1">
    <property type="nucleotide sequence ID" value="NZ_BAAAZX010000052.1"/>
</dbReference>
<sequence length="180" mass="19065">MSSLIEELHRREAAAREEADGLRREIDALNERLAEAEERLARLEITRETVAEILGEAGGDRVEAGAATVPVRVKVAGPVAVESAPAAPVGVLTVPPWRPGIAVAVLPKTYQDLVEVLVDAGHPLRAGQVAAAAGLSTDKSKVEGLRAKLKRLVDRGWLAEDGPGRFTTAGRQDGAQSSRQ</sequence>
<name>A0ABP7TVG8_9ACTN</name>
<protein>
    <submittedName>
        <fullName evidence="2">Uncharacterized protein</fullName>
    </submittedName>
</protein>
<evidence type="ECO:0000313" key="3">
    <source>
        <dbReference type="Proteomes" id="UP001500456"/>
    </source>
</evidence>
<dbReference type="EMBL" id="BAAAZX010000052">
    <property type="protein sequence ID" value="GAA4031092.1"/>
    <property type="molecule type" value="Genomic_DNA"/>
</dbReference>
<proteinExistence type="predicted"/>